<organism evidence="1 2">
    <name type="scientific">Trichomonas vaginalis (strain ATCC PRA-98 / G3)</name>
    <dbReference type="NCBI Taxonomy" id="412133"/>
    <lineage>
        <taxon>Eukaryota</taxon>
        <taxon>Metamonada</taxon>
        <taxon>Parabasalia</taxon>
        <taxon>Trichomonadida</taxon>
        <taxon>Trichomonadidae</taxon>
        <taxon>Trichomonas</taxon>
    </lineage>
</organism>
<reference evidence="1" key="2">
    <citation type="journal article" date="2007" name="Science">
        <title>Draft genome sequence of the sexually transmitted pathogen Trichomonas vaginalis.</title>
        <authorList>
            <person name="Carlton J.M."/>
            <person name="Hirt R.P."/>
            <person name="Silva J.C."/>
            <person name="Delcher A.L."/>
            <person name="Schatz M."/>
            <person name="Zhao Q."/>
            <person name="Wortman J.R."/>
            <person name="Bidwell S.L."/>
            <person name="Alsmark U.C.M."/>
            <person name="Besteiro S."/>
            <person name="Sicheritz-Ponten T."/>
            <person name="Noel C.J."/>
            <person name="Dacks J.B."/>
            <person name="Foster P.G."/>
            <person name="Simillion C."/>
            <person name="Van de Peer Y."/>
            <person name="Miranda-Saavedra D."/>
            <person name="Barton G.J."/>
            <person name="Westrop G.D."/>
            <person name="Mueller S."/>
            <person name="Dessi D."/>
            <person name="Fiori P.L."/>
            <person name="Ren Q."/>
            <person name="Paulsen I."/>
            <person name="Zhang H."/>
            <person name="Bastida-Corcuera F.D."/>
            <person name="Simoes-Barbosa A."/>
            <person name="Brown M.T."/>
            <person name="Hayes R.D."/>
            <person name="Mukherjee M."/>
            <person name="Okumura C.Y."/>
            <person name="Schneider R."/>
            <person name="Smith A.J."/>
            <person name="Vanacova S."/>
            <person name="Villalvazo M."/>
            <person name="Haas B.J."/>
            <person name="Pertea M."/>
            <person name="Feldblyum T.V."/>
            <person name="Utterback T.R."/>
            <person name="Shu C.L."/>
            <person name="Osoegawa K."/>
            <person name="de Jong P.J."/>
            <person name="Hrdy I."/>
            <person name="Horvathova L."/>
            <person name="Zubacova Z."/>
            <person name="Dolezal P."/>
            <person name="Malik S.B."/>
            <person name="Logsdon J.M. Jr."/>
            <person name="Henze K."/>
            <person name="Gupta A."/>
            <person name="Wang C.C."/>
            <person name="Dunne R.L."/>
            <person name="Upcroft J.A."/>
            <person name="Upcroft P."/>
            <person name="White O."/>
            <person name="Salzberg S.L."/>
            <person name="Tang P."/>
            <person name="Chiu C.-H."/>
            <person name="Lee Y.-S."/>
            <person name="Embley T.M."/>
            <person name="Coombs G.H."/>
            <person name="Mottram J.C."/>
            <person name="Tachezy J."/>
            <person name="Fraser-Liggett C.M."/>
            <person name="Johnson P.J."/>
        </authorList>
    </citation>
    <scope>NUCLEOTIDE SEQUENCE [LARGE SCALE GENOMIC DNA]</scope>
    <source>
        <strain evidence="1">G3</strain>
    </source>
</reference>
<evidence type="ECO:0008006" key="3">
    <source>
        <dbReference type="Google" id="ProtNLM"/>
    </source>
</evidence>
<dbReference type="Proteomes" id="UP000001542">
    <property type="component" value="Unassembled WGS sequence"/>
</dbReference>
<name>A2DH06_TRIV3</name>
<evidence type="ECO:0000313" key="2">
    <source>
        <dbReference type="Proteomes" id="UP000001542"/>
    </source>
</evidence>
<reference evidence="1" key="1">
    <citation type="submission" date="2006-10" db="EMBL/GenBank/DDBJ databases">
        <authorList>
            <person name="Amadeo P."/>
            <person name="Zhao Q."/>
            <person name="Wortman J."/>
            <person name="Fraser-Liggett C."/>
            <person name="Carlton J."/>
        </authorList>
    </citation>
    <scope>NUCLEOTIDE SEQUENCE</scope>
    <source>
        <strain evidence="1">G3</strain>
    </source>
</reference>
<dbReference type="KEGG" id="tva:5465853"/>
<gene>
    <name evidence="1" type="ORF">TVAG_192920</name>
</gene>
<dbReference type="AlphaFoldDB" id="A2DH06"/>
<accession>A2DH06</accession>
<dbReference type="InParanoid" id="A2DH06"/>
<proteinExistence type="predicted"/>
<dbReference type="VEuPathDB" id="TrichDB:TVAG_192920"/>
<protein>
    <recommendedName>
        <fullName evidence="3">BAR domain-containing protein</fullName>
    </recommendedName>
</protein>
<evidence type="ECO:0000313" key="1">
    <source>
        <dbReference type="EMBL" id="EAY20316.1"/>
    </source>
</evidence>
<dbReference type="VEuPathDB" id="TrichDB:TVAGG3_0341740"/>
<dbReference type="RefSeq" id="XP_001581302.1">
    <property type="nucleotide sequence ID" value="XM_001581252.1"/>
</dbReference>
<keyword evidence="2" id="KW-1185">Reference proteome</keyword>
<dbReference type="SMR" id="A2DH06"/>
<dbReference type="EMBL" id="DS113199">
    <property type="protein sequence ID" value="EAY20316.1"/>
    <property type="molecule type" value="Genomic_DNA"/>
</dbReference>
<sequence>MKNLIQNTKKNFNLLVGTAAEATGNKVTEDSPSYLKNSKNFEDLFYQTNELYTRLLKFYKDIHKVLAADGKCIELLAKCSNPENDENVGVFEASSVSLLSTFEIDNLKSVDENKPFRDLVLYRRKVHDCEKLKQARREAELLCNRAYLNSNTGAFDPEFSKAQIEFERCDRAFNDTVRNLLTRRDSIFGAVLNSILYASQTSLKDANVCVSKLKVEDTKP</sequence>